<keyword evidence="3" id="KW-1185">Reference proteome</keyword>
<reference evidence="2 3" key="1">
    <citation type="submission" date="2021-05" db="EMBL/GenBank/DDBJ databases">
        <title>Comparative genomic studies on the polysaccharide-degrading batcterial strains of the Flammeovirga genus.</title>
        <authorList>
            <person name="Zewei F."/>
            <person name="Zheng Z."/>
            <person name="Yu L."/>
            <person name="Ruyue G."/>
            <person name="Yanhong M."/>
            <person name="Yuanyuan C."/>
            <person name="Jingyan G."/>
            <person name="Wenjun H."/>
        </authorList>
    </citation>
    <scope>NUCLEOTIDE SEQUENCE [LARGE SCALE GENOMIC DNA]</scope>
    <source>
        <strain evidence="2 3">NBRC:100898</strain>
    </source>
</reference>
<dbReference type="KEGG" id="fya:KMW28_17325"/>
<dbReference type="EMBL" id="CP076132">
    <property type="protein sequence ID" value="QWG01405.1"/>
    <property type="molecule type" value="Genomic_DNA"/>
</dbReference>
<dbReference type="InterPro" id="IPR025401">
    <property type="entry name" value="DUF4374"/>
</dbReference>
<accession>A0AAX1N1H6</accession>
<feature type="signal peptide" evidence="1">
    <location>
        <begin position="1"/>
        <end position="21"/>
    </location>
</feature>
<evidence type="ECO:0000313" key="2">
    <source>
        <dbReference type="EMBL" id="QWG01405.1"/>
    </source>
</evidence>
<evidence type="ECO:0000256" key="1">
    <source>
        <dbReference type="SAM" id="SignalP"/>
    </source>
</evidence>
<dbReference type="RefSeq" id="WP_169662892.1">
    <property type="nucleotide sequence ID" value="NZ_CP076132.1"/>
</dbReference>
<keyword evidence="1" id="KW-0732">Signal</keyword>
<dbReference type="Proteomes" id="UP000678679">
    <property type="component" value="Chromosome 1"/>
</dbReference>
<organism evidence="2 3">
    <name type="scientific">Flammeovirga yaeyamensis</name>
    <dbReference type="NCBI Taxonomy" id="367791"/>
    <lineage>
        <taxon>Bacteria</taxon>
        <taxon>Pseudomonadati</taxon>
        <taxon>Bacteroidota</taxon>
        <taxon>Cytophagia</taxon>
        <taxon>Cytophagales</taxon>
        <taxon>Flammeovirgaceae</taxon>
        <taxon>Flammeovirga</taxon>
    </lineage>
</organism>
<feature type="chain" id="PRO_5043858428" evidence="1">
    <location>
        <begin position="22"/>
        <end position="415"/>
    </location>
</feature>
<dbReference type="AlphaFoldDB" id="A0AAX1N1H6"/>
<name>A0AAX1N1H6_9BACT</name>
<dbReference type="PROSITE" id="PS51257">
    <property type="entry name" value="PROKAR_LIPOPROTEIN"/>
    <property type="match status" value="1"/>
</dbReference>
<dbReference type="Pfam" id="PF14298">
    <property type="entry name" value="DUF4374"/>
    <property type="match status" value="1"/>
</dbReference>
<sequence>MKHNYFIGIILLLVATLTSCNDDNNNTTPAPKDAGITMGFKVTGTPETEYVLTQKDIMNSEVTVSGTGTETQGWNFFYNVGNTLFVSGYDEAKTCQAYTADADGNIQKGGSFVYDDPIQMFGHSSDNTLFFGMDNFYGGTSSKTLYIVDVASGQITKKVTVNIDEREDEGLTAWATALVQNGDKFFIPYHLITADGNVGTPEINTAYVAVYSYDALINAGSEAVSPEKIITDTRTSHIGTNGHTSSIIRTESGDLYSYSSGFEMAGVYPAATVPSGILKINNGETDFDADYFMNIKELTNGGSIFWFDYVGNNKAIARILTEDTGGPWAAYGRDVFNQKLVIIDLVAKTVTDVANVPLHAKRYTSPVETINGKVYVSIETASDAYVYEVDVDNATATKGGKIVGKTIKGFFDLVN</sequence>
<protein>
    <submittedName>
        <fullName evidence="2">DUF4374 domain-containing protein</fullName>
    </submittedName>
</protein>
<gene>
    <name evidence="2" type="ORF">KMW28_17325</name>
</gene>
<evidence type="ECO:0000313" key="3">
    <source>
        <dbReference type="Proteomes" id="UP000678679"/>
    </source>
</evidence>
<proteinExistence type="predicted"/>